<proteinExistence type="predicted"/>
<name>A0A9D7IE10_9RHOO</name>
<reference evidence="1" key="1">
    <citation type="submission" date="2020-10" db="EMBL/GenBank/DDBJ databases">
        <title>Connecting structure to function with the recovery of over 1000 high-quality activated sludge metagenome-assembled genomes encoding full-length rRNA genes using long-read sequencing.</title>
        <authorList>
            <person name="Singleton C.M."/>
            <person name="Petriglieri F."/>
            <person name="Kristensen J.M."/>
            <person name="Kirkegaard R.H."/>
            <person name="Michaelsen T.Y."/>
            <person name="Andersen M.H."/>
            <person name="Karst S.M."/>
            <person name="Dueholm M.S."/>
            <person name="Nielsen P.H."/>
            <person name="Albertsen M."/>
        </authorList>
    </citation>
    <scope>NUCLEOTIDE SEQUENCE</scope>
    <source>
        <strain evidence="1">EsbW_18-Q3-R4-48_MAXAC.044</strain>
    </source>
</reference>
<evidence type="ECO:0000313" key="2">
    <source>
        <dbReference type="Proteomes" id="UP000886602"/>
    </source>
</evidence>
<evidence type="ECO:0000313" key="1">
    <source>
        <dbReference type="EMBL" id="MBK7424685.1"/>
    </source>
</evidence>
<dbReference type="Proteomes" id="UP000886602">
    <property type="component" value="Unassembled WGS sequence"/>
</dbReference>
<accession>A0A9D7IE10</accession>
<comment type="caution">
    <text evidence="1">The sequence shown here is derived from an EMBL/GenBank/DDBJ whole genome shotgun (WGS) entry which is preliminary data.</text>
</comment>
<dbReference type="AlphaFoldDB" id="A0A9D7IE10"/>
<sequence>MNTDSTQPVTVPRKSYTRPLYRIEELSDVYVDACIRDHDGELLFMSAYGRDGMLMHLLSAFTLGNSEHGLRDFHLVDQQGERHLVSVGDASHLDKHSGRLPKQNLFGPISQMWIFKKILNSPDMANRISWVLDCQETSAPVARVDGDAGTDFDTRCWNTLQHLSPIPLLDPWRERIMAWCWDKGVMMGFNGGAFPTLGTVSAVRVSIGQHFVTAVSEMVKAKQLTLDE</sequence>
<organism evidence="1 2">
    <name type="scientific">Candidatus Propionivibrio dominans</name>
    <dbReference type="NCBI Taxonomy" id="2954373"/>
    <lineage>
        <taxon>Bacteria</taxon>
        <taxon>Pseudomonadati</taxon>
        <taxon>Pseudomonadota</taxon>
        <taxon>Betaproteobacteria</taxon>
        <taxon>Rhodocyclales</taxon>
        <taxon>Rhodocyclaceae</taxon>
        <taxon>Propionivibrio</taxon>
    </lineage>
</organism>
<dbReference type="EMBL" id="JADJNC010000041">
    <property type="protein sequence ID" value="MBK7424685.1"/>
    <property type="molecule type" value="Genomic_DNA"/>
</dbReference>
<gene>
    <name evidence="1" type="ORF">IPJ48_17245</name>
</gene>
<protein>
    <submittedName>
        <fullName evidence="1">Uncharacterized protein</fullName>
    </submittedName>
</protein>